<keyword evidence="2" id="KW-1185">Reference proteome</keyword>
<proteinExistence type="predicted"/>
<name>A0AAD6D349_9EURO</name>
<accession>A0AAD6D349</accession>
<dbReference type="EMBL" id="JAQIZZ010000002">
    <property type="protein sequence ID" value="KAJ5552781.1"/>
    <property type="molecule type" value="Genomic_DNA"/>
</dbReference>
<evidence type="ECO:0000313" key="2">
    <source>
        <dbReference type="Proteomes" id="UP001220324"/>
    </source>
</evidence>
<sequence length="84" mass="9879">MRLGAVKQVVIEDGEHTMPFDRSLETLADHVGSWLVTESQRWTDGPRKRQIEWQAKRLEEKQSVSKEFIDPVSSIMRRKRSEKL</sequence>
<gene>
    <name evidence="1" type="ORF">N7494_002159</name>
</gene>
<dbReference type="AlphaFoldDB" id="A0AAD6D349"/>
<evidence type="ECO:0000313" key="1">
    <source>
        <dbReference type="EMBL" id="KAJ5552781.1"/>
    </source>
</evidence>
<organism evidence="1 2">
    <name type="scientific">Penicillium frequentans</name>
    <dbReference type="NCBI Taxonomy" id="3151616"/>
    <lineage>
        <taxon>Eukaryota</taxon>
        <taxon>Fungi</taxon>
        <taxon>Dikarya</taxon>
        <taxon>Ascomycota</taxon>
        <taxon>Pezizomycotina</taxon>
        <taxon>Eurotiomycetes</taxon>
        <taxon>Eurotiomycetidae</taxon>
        <taxon>Eurotiales</taxon>
        <taxon>Aspergillaceae</taxon>
        <taxon>Penicillium</taxon>
    </lineage>
</organism>
<dbReference type="Proteomes" id="UP001220324">
    <property type="component" value="Unassembled WGS sequence"/>
</dbReference>
<reference evidence="1 2" key="1">
    <citation type="journal article" date="2023" name="IMA Fungus">
        <title>Comparative genomic study of the Penicillium genus elucidates a diverse pangenome and 15 lateral gene transfer events.</title>
        <authorList>
            <person name="Petersen C."/>
            <person name="Sorensen T."/>
            <person name="Nielsen M.R."/>
            <person name="Sondergaard T.E."/>
            <person name="Sorensen J.L."/>
            <person name="Fitzpatrick D.A."/>
            <person name="Frisvad J.C."/>
            <person name="Nielsen K.L."/>
        </authorList>
    </citation>
    <scope>NUCLEOTIDE SEQUENCE [LARGE SCALE GENOMIC DNA]</scope>
    <source>
        <strain evidence="1 2">IBT 35679</strain>
    </source>
</reference>
<protein>
    <submittedName>
        <fullName evidence="1">Uncharacterized protein</fullName>
    </submittedName>
</protein>
<comment type="caution">
    <text evidence="1">The sequence shown here is derived from an EMBL/GenBank/DDBJ whole genome shotgun (WGS) entry which is preliminary data.</text>
</comment>